<name>A0A1D1UXN1_RAMVA</name>
<dbReference type="AlphaFoldDB" id="A0A1D1UXN1"/>
<organism evidence="1 2">
    <name type="scientific">Ramazzottius varieornatus</name>
    <name type="common">Water bear</name>
    <name type="synonym">Tardigrade</name>
    <dbReference type="NCBI Taxonomy" id="947166"/>
    <lineage>
        <taxon>Eukaryota</taxon>
        <taxon>Metazoa</taxon>
        <taxon>Ecdysozoa</taxon>
        <taxon>Tardigrada</taxon>
        <taxon>Eutardigrada</taxon>
        <taxon>Parachela</taxon>
        <taxon>Hypsibioidea</taxon>
        <taxon>Ramazzottiidae</taxon>
        <taxon>Ramazzottius</taxon>
    </lineage>
</organism>
<gene>
    <name evidence="1" type="primary">RvY_06169-1</name>
    <name evidence="1" type="synonym">RvY_06169.1</name>
    <name evidence="1" type="ORF">RvY_06169</name>
</gene>
<proteinExistence type="predicted"/>
<protein>
    <submittedName>
        <fullName evidence="1">Uncharacterized protein</fullName>
    </submittedName>
</protein>
<evidence type="ECO:0000313" key="2">
    <source>
        <dbReference type="Proteomes" id="UP000186922"/>
    </source>
</evidence>
<comment type="caution">
    <text evidence="1">The sequence shown here is derived from an EMBL/GenBank/DDBJ whole genome shotgun (WGS) entry which is preliminary data.</text>
</comment>
<evidence type="ECO:0000313" key="1">
    <source>
        <dbReference type="EMBL" id="GAU94389.1"/>
    </source>
</evidence>
<keyword evidence="2" id="KW-1185">Reference proteome</keyword>
<reference evidence="1 2" key="1">
    <citation type="journal article" date="2016" name="Nat. Commun.">
        <title>Extremotolerant tardigrade genome and improved radiotolerance of human cultured cells by tardigrade-unique protein.</title>
        <authorList>
            <person name="Hashimoto T."/>
            <person name="Horikawa D.D."/>
            <person name="Saito Y."/>
            <person name="Kuwahara H."/>
            <person name="Kozuka-Hata H."/>
            <person name="Shin-I T."/>
            <person name="Minakuchi Y."/>
            <person name="Ohishi K."/>
            <person name="Motoyama A."/>
            <person name="Aizu T."/>
            <person name="Enomoto A."/>
            <person name="Kondo K."/>
            <person name="Tanaka S."/>
            <person name="Hara Y."/>
            <person name="Koshikawa S."/>
            <person name="Sagara H."/>
            <person name="Miura T."/>
            <person name="Yokobori S."/>
            <person name="Miyagawa K."/>
            <person name="Suzuki Y."/>
            <person name="Kubo T."/>
            <person name="Oyama M."/>
            <person name="Kohara Y."/>
            <person name="Fujiyama A."/>
            <person name="Arakawa K."/>
            <person name="Katayama T."/>
            <person name="Toyoda A."/>
            <person name="Kunieda T."/>
        </authorList>
    </citation>
    <scope>NUCLEOTIDE SEQUENCE [LARGE SCALE GENOMIC DNA]</scope>
    <source>
        <strain evidence="1 2">YOKOZUNA-1</strain>
    </source>
</reference>
<sequence length="82" mass="9590">MNMVSDYEQHRSREHEHSYTVLKMHYFRAFCEIGIICAVDNHLACAQQQPRTLKAHPAPYVLEDEFARMANKNSKEKPLSKV</sequence>
<dbReference type="EMBL" id="BDGG01000002">
    <property type="protein sequence ID" value="GAU94389.1"/>
    <property type="molecule type" value="Genomic_DNA"/>
</dbReference>
<accession>A0A1D1UXN1</accession>
<dbReference type="Proteomes" id="UP000186922">
    <property type="component" value="Unassembled WGS sequence"/>
</dbReference>